<keyword evidence="2" id="KW-1185">Reference proteome</keyword>
<accession>A0A841C2N2</accession>
<dbReference type="RefSeq" id="WP_184844513.1">
    <property type="nucleotide sequence ID" value="NZ_JACHMN010000003.1"/>
</dbReference>
<dbReference type="Proteomes" id="UP000587527">
    <property type="component" value="Unassembled WGS sequence"/>
</dbReference>
<comment type="caution">
    <text evidence="1">The sequence shown here is derived from an EMBL/GenBank/DDBJ whole genome shotgun (WGS) entry which is preliminary data.</text>
</comment>
<proteinExistence type="predicted"/>
<sequence>MTTRKIANATGLDEFLRDYQAGGYPVAEVVHAACADCGGTVFAVLLDDEAGFVERWCTSCEADGVAMLDSAEYAEEAEPGEATCPCGGEYFEVAVGFSRNADGDIRWVSVGLRCVADGLAGVYIDWKIDYLPAEHLLTTVR</sequence>
<evidence type="ECO:0000313" key="1">
    <source>
        <dbReference type="EMBL" id="MBB5873383.1"/>
    </source>
</evidence>
<protein>
    <submittedName>
        <fullName evidence="1">Uncharacterized protein</fullName>
    </submittedName>
</protein>
<dbReference type="EMBL" id="JACHMN010000003">
    <property type="protein sequence ID" value="MBB5873383.1"/>
    <property type="molecule type" value="Genomic_DNA"/>
</dbReference>
<dbReference type="AlphaFoldDB" id="A0A841C2N2"/>
<organism evidence="1 2">
    <name type="scientific">Allocatelliglobosispora scoriae</name>
    <dbReference type="NCBI Taxonomy" id="643052"/>
    <lineage>
        <taxon>Bacteria</taxon>
        <taxon>Bacillati</taxon>
        <taxon>Actinomycetota</taxon>
        <taxon>Actinomycetes</taxon>
        <taxon>Micromonosporales</taxon>
        <taxon>Micromonosporaceae</taxon>
        <taxon>Allocatelliglobosispora</taxon>
    </lineage>
</organism>
<name>A0A841C2N2_9ACTN</name>
<reference evidence="1 2" key="1">
    <citation type="submission" date="2020-08" db="EMBL/GenBank/DDBJ databases">
        <title>Sequencing the genomes of 1000 actinobacteria strains.</title>
        <authorList>
            <person name="Klenk H.-P."/>
        </authorList>
    </citation>
    <scope>NUCLEOTIDE SEQUENCE [LARGE SCALE GENOMIC DNA]</scope>
    <source>
        <strain evidence="1 2">DSM 45362</strain>
    </source>
</reference>
<evidence type="ECO:0000313" key="2">
    <source>
        <dbReference type="Proteomes" id="UP000587527"/>
    </source>
</evidence>
<gene>
    <name evidence="1" type="ORF">F4553_006817</name>
</gene>